<dbReference type="Pfam" id="PF03364">
    <property type="entry name" value="Polyketide_cyc"/>
    <property type="match status" value="1"/>
</dbReference>
<keyword evidence="2" id="KW-1277">Toxin-antitoxin system</keyword>
<dbReference type="AlphaFoldDB" id="A0A291HPY5"/>
<dbReference type="RefSeq" id="WP_096779364.1">
    <property type="nucleotide sequence ID" value="NZ_CP012621.1"/>
</dbReference>
<dbReference type="Gene3D" id="3.30.530.20">
    <property type="match status" value="1"/>
</dbReference>
<evidence type="ECO:0000259" key="3">
    <source>
        <dbReference type="Pfam" id="PF03364"/>
    </source>
</evidence>
<gene>
    <name evidence="4" type="ORF">AN401_10735</name>
</gene>
<dbReference type="InterPro" id="IPR005031">
    <property type="entry name" value="COQ10_START"/>
</dbReference>
<evidence type="ECO:0000256" key="1">
    <source>
        <dbReference type="ARBA" id="ARBA00008918"/>
    </source>
</evidence>
<dbReference type="Proteomes" id="UP000217763">
    <property type="component" value="Chromosome"/>
</dbReference>
<evidence type="ECO:0000313" key="4">
    <source>
        <dbReference type="EMBL" id="ATG74276.1"/>
    </source>
</evidence>
<keyword evidence="5" id="KW-1185">Reference proteome</keyword>
<organism evidence="4 5">
    <name type="scientific">Zobellella denitrificans</name>
    <dbReference type="NCBI Taxonomy" id="347534"/>
    <lineage>
        <taxon>Bacteria</taxon>
        <taxon>Pseudomonadati</taxon>
        <taxon>Pseudomonadota</taxon>
        <taxon>Gammaproteobacteria</taxon>
        <taxon>Aeromonadales</taxon>
        <taxon>Aeromonadaceae</taxon>
        <taxon>Zobellella</taxon>
    </lineage>
</organism>
<reference evidence="5" key="1">
    <citation type="submission" date="2015-09" db="EMBL/GenBank/DDBJ databases">
        <authorList>
            <person name="Shao Z."/>
            <person name="Wang L."/>
        </authorList>
    </citation>
    <scope>NUCLEOTIDE SEQUENCE [LARGE SCALE GENOMIC DNA]</scope>
    <source>
        <strain evidence="5">F13-1</strain>
    </source>
</reference>
<feature type="domain" description="Coenzyme Q-binding protein COQ10 START" evidence="3">
    <location>
        <begin position="12"/>
        <end position="122"/>
    </location>
</feature>
<dbReference type="SUPFAM" id="SSF55961">
    <property type="entry name" value="Bet v1-like"/>
    <property type="match status" value="1"/>
</dbReference>
<dbReference type="CDD" id="cd07824">
    <property type="entry name" value="SRPBCC_6"/>
    <property type="match status" value="1"/>
</dbReference>
<evidence type="ECO:0000313" key="5">
    <source>
        <dbReference type="Proteomes" id="UP000217763"/>
    </source>
</evidence>
<protein>
    <submittedName>
        <fullName evidence="4">Polyketide cyclase</fullName>
    </submittedName>
</protein>
<accession>A0A291HPY5</accession>
<proteinExistence type="inferred from homology"/>
<dbReference type="InterPro" id="IPR023393">
    <property type="entry name" value="START-like_dom_sf"/>
</dbReference>
<dbReference type="KEGG" id="zdf:AN401_10735"/>
<name>A0A291HPY5_9GAMM</name>
<evidence type="ECO:0000256" key="2">
    <source>
        <dbReference type="ARBA" id="ARBA00022649"/>
    </source>
</evidence>
<comment type="similarity">
    <text evidence="1">Belongs to the ribosome association toxin RatA family.</text>
</comment>
<dbReference type="EMBL" id="CP012621">
    <property type="protein sequence ID" value="ATG74276.1"/>
    <property type="molecule type" value="Genomic_DNA"/>
</dbReference>
<sequence>MACYHFVTLWRIAAPLEVVYQAISQSQCWPLWWKGLVRVRELAPGDERGIGRVYRYHWQSRLGYGLAFDMRVTRLYPPRVIVGEARGDLEGWGCWQLTEQAGITRVRYEWRVRTTRRWMNLAAPLARPLFAWSHHALMRDGAAGLARWLDVPLLDGGRD</sequence>